<protein>
    <submittedName>
        <fullName evidence="10">WD domain, G-beta repeat, putative</fullName>
    </submittedName>
</protein>
<evidence type="ECO:0000256" key="2">
    <source>
        <dbReference type="ARBA" id="ARBA00009358"/>
    </source>
</evidence>
<dbReference type="AlphaFoldDB" id="A0A7G2CWV4"/>
<dbReference type="Gene3D" id="2.130.10.10">
    <property type="entry name" value="YVTN repeat-like/Quinoprotein amine dehydrogenase"/>
    <property type="match status" value="1"/>
</dbReference>
<keyword evidence="8" id="KW-0653">Protein transport</keyword>
<evidence type="ECO:0000313" key="11">
    <source>
        <dbReference type="Proteomes" id="UP000515908"/>
    </source>
</evidence>
<dbReference type="GO" id="GO:0005198">
    <property type="term" value="F:structural molecule activity"/>
    <property type="evidence" value="ECO:0007669"/>
    <property type="project" value="TreeGrafter"/>
</dbReference>
<evidence type="ECO:0000256" key="7">
    <source>
        <dbReference type="ARBA" id="ARBA00022892"/>
    </source>
</evidence>
<sequence length="305" mass="32687">MIAAATFAGTVDEDFSNESFLQLYAVDVTRTEETGLPPLGRIPLPERVNRLDWSVHGGGEGVVAVALVSGEVQFYSVDAILAGHVQGPLYSIKEHHVGVRACQFNPAQTSLIAIGSDDGKWFVWSLPSGPSGAPQKVALIKNSAQETGVVHVQWHPKFPHIIATSTVGGVVSVWNLKNTSLVAKVGLSRYGNGAYANCVVWHPTVATIFAAGLNEVHSTIQLWDLKKASAPETELEGHVGGVTALDWGGPEDSMLVSCGADGTTFLWESATWKKMGELERQESVIDVRWCPQMETVLAAASLTRC</sequence>
<dbReference type="GO" id="GO:0015031">
    <property type="term" value="P:protein transport"/>
    <property type="evidence" value="ECO:0007669"/>
    <property type="project" value="UniProtKB-KW"/>
</dbReference>
<dbReference type="PANTHER" id="PTHR13923:SF11">
    <property type="entry name" value="SECRETORY 31, ISOFORM D"/>
    <property type="match status" value="1"/>
</dbReference>
<evidence type="ECO:0000256" key="8">
    <source>
        <dbReference type="ARBA" id="ARBA00022927"/>
    </source>
</evidence>
<dbReference type="PROSITE" id="PS50082">
    <property type="entry name" value="WD_REPEATS_2"/>
    <property type="match status" value="1"/>
</dbReference>
<dbReference type="EMBL" id="LR877172">
    <property type="protein sequence ID" value="CAD2222752.1"/>
    <property type="molecule type" value="Genomic_DNA"/>
</dbReference>
<evidence type="ECO:0000256" key="3">
    <source>
        <dbReference type="ARBA" id="ARBA00022448"/>
    </source>
</evidence>
<dbReference type="SMART" id="SM00320">
    <property type="entry name" value="WD40"/>
    <property type="match status" value="4"/>
</dbReference>
<reference evidence="10 11" key="1">
    <citation type="submission" date="2020-08" db="EMBL/GenBank/DDBJ databases">
        <authorList>
            <person name="Newling K."/>
            <person name="Davey J."/>
            <person name="Forrester S."/>
        </authorList>
    </citation>
    <scope>NUCLEOTIDE SEQUENCE [LARGE SCALE GENOMIC DNA]</scope>
    <source>
        <strain evidence="11">Crithidia deanei Carvalho (ATCC PRA-265)</strain>
    </source>
</reference>
<gene>
    <name evidence="10" type="ORF">ADEAN_001029900</name>
</gene>
<name>A0A7G2CWV4_9TRYP</name>
<dbReference type="OrthoDB" id="246268at2759"/>
<comment type="subcellular location">
    <subcellularLocation>
        <location evidence="1">Endoplasmic reticulum</location>
    </subcellularLocation>
</comment>
<organism evidence="10 11">
    <name type="scientific">Angomonas deanei</name>
    <dbReference type="NCBI Taxonomy" id="59799"/>
    <lineage>
        <taxon>Eukaryota</taxon>
        <taxon>Discoba</taxon>
        <taxon>Euglenozoa</taxon>
        <taxon>Kinetoplastea</taxon>
        <taxon>Metakinetoplastina</taxon>
        <taxon>Trypanosomatida</taxon>
        <taxon>Trypanosomatidae</taxon>
        <taxon>Strigomonadinae</taxon>
        <taxon>Angomonas</taxon>
    </lineage>
</organism>
<dbReference type="SUPFAM" id="SSF50978">
    <property type="entry name" value="WD40 repeat-like"/>
    <property type="match status" value="1"/>
</dbReference>
<keyword evidence="4 9" id="KW-0853">WD repeat</keyword>
<keyword evidence="11" id="KW-1185">Reference proteome</keyword>
<evidence type="ECO:0000256" key="9">
    <source>
        <dbReference type="PROSITE-ProRule" id="PRU00221"/>
    </source>
</evidence>
<dbReference type="GO" id="GO:0070971">
    <property type="term" value="C:endoplasmic reticulum exit site"/>
    <property type="evidence" value="ECO:0007669"/>
    <property type="project" value="TreeGrafter"/>
</dbReference>
<dbReference type="InterPro" id="IPR036322">
    <property type="entry name" value="WD40_repeat_dom_sf"/>
</dbReference>
<accession>A0A7G2CWV4</accession>
<dbReference type="Pfam" id="PF00400">
    <property type="entry name" value="WD40"/>
    <property type="match status" value="2"/>
</dbReference>
<dbReference type="PANTHER" id="PTHR13923">
    <property type="entry name" value="SEC31-RELATED PROTEIN"/>
    <property type="match status" value="1"/>
</dbReference>
<evidence type="ECO:0000256" key="5">
    <source>
        <dbReference type="ARBA" id="ARBA00022737"/>
    </source>
</evidence>
<keyword evidence="3" id="KW-0813">Transport</keyword>
<evidence type="ECO:0000313" key="10">
    <source>
        <dbReference type="EMBL" id="CAD2222752.1"/>
    </source>
</evidence>
<proteinExistence type="inferred from homology"/>
<evidence type="ECO:0000256" key="6">
    <source>
        <dbReference type="ARBA" id="ARBA00022824"/>
    </source>
</evidence>
<keyword evidence="7" id="KW-0931">ER-Golgi transport</keyword>
<dbReference type="InterPro" id="IPR015943">
    <property type="entry name" value="WD40/YVTN_repeat-like_dom_sf"/>
</dbReference>
<evidence type="ECO:0000256" key="1">
    <source>
        <dbReference type="ARBA" id="ARBA00004240"/>
    </source>
</evidence>
<comment type="similarity">
    <text evidence="2">Belongs to the WD repeat SEC31 family.</text>
</comment>
<feature type="repeat" description="WD" evidence="9">
    <location>
        <begin position="235"/>
        <end position="268"/>
    </location>
</feature>
<dbReference type="InterPro" id="IPR001680">
    <property type="entry name" value="WD40_rpt"/>
</dbReference>
<dbReference type="Proteomes" id="UP000515908">
    <property type="component" value="Chromosome 28"/>
</dbReference>
<dbReference type="GO" id="GO:0030127">
    <property type="term" value="C:COPII vesicle coat"/>
    <property type="evidence" value="ECO:0007669"/>
    <property type="project" value="TreeGrafter"/>
</dbReference>
<dbReference type="GO" id="GO:0007029">
    <property type="term" value="P:endoplasmic reticulum organization"/>
    <property type="evidence" value="ECO:0007669"/>
    <property type="project" value="TreeGrafter"/>
</dbReference>
<keyword evidence="5" id="KW-0677">Repeat</keyword>
<keyword evidence="6" id="KW-0256">Endoplasmic reticulum</keyword>
<dbReference type="VEuPathDB" id="TriTrypDB:ADEAN_001029900"/>
<evidence type="ECO:0000256" key="4">
    <source>
        <dbReference type="ARBA" id="ARBA00022574"/>
    </source>
</evidence>
<dbReference type="GO" id="GO:0090110">
    <property type="term" value="P:COPII-coated vesicle cargo loading"/>
    <property type="evidence" value="ECO:0007669"/>
    <property type="project" value="TreeGrafter"/>
</dbReference>
<dbReference type="InterPro" id="IPR040251">
    <property type="entry name" value="SEC31-like"/>
</dbReference>